<dbReference type="AlphaFoldDB" id="A0A8D8MRQ0"/>
<sequence length="115" mass="12583">MEVGTTSWSFSFFPRKIESGSSARCSGSCFWPPVRCAGSRLLVVFSKMLYFSSMRVSSSLSESLLRARSSCSSRSSSSSARRVSLKAKDWVVVLFGMFTLLSCCSGVKTDEARCS</sequence>
<reference evidence="1" key="1">
    <citation type="submission" date="2021-05" db="EMBL/GenBank/DDBJ databases">
        <authorList>
            <person name="Alioto T."/>
            <person name="Alioto T."/>
            <person name="Gomez Garrido J."/>
        </authorList>
    </citation>
    <scope>NUCLEOTIDE SEQUENCE</scope>
</reference>
<organism evidence="1">
    <name type="scientific">Culex pipiens</name>
    <name type="common">House mosquito</name>
    <dbReference type="NCBI Taxonomy" id="7175"/>
    <lineage>
        <taxon>Eukaryota</taxon>
        <taxon>Metazoa</taxon>
        <taxon>Ecdysozoa</taxon>
        <taxon>Arthropoda</taxon>
        <taxon>Hexapoda</taxon>
        <taxon>Insecta</taxon>
        <taxon>Pterygota</taxon>
        <taxon>Neoptera</taxon>
        <taxon>Endopterygota</taxon>
        <taxon>Diptera</taxon>
        <taxon>Nematocera</taxon>
        <taxon>Culicoidea</taxon>
        <taxon>Culicidae</taxon>
        <taxon>Culicinae</taxon>
        <taxon>Culicini</taxon>
        <taxon>Culex</taxon>
        <taxon>Culex</taxon>
    </lineage>
</organism>
<proteinExistence type="predicted"/>
<name>A0A8D8MRQ0_CULPI</name>
<accession>A0A8D8MRQ0</accession>
<evidence type="ECO:0000313" key="1">
    <source>
        <dbReference type="EMBL" id="CAG6537595.1"/>
    </source>
</evidence>
<dbReference type="EMBL" id="HBUE01323702">
    <property type="protein sequence ID" value="CAG6589605.1"/>
    <property type="molecule type" value="Transcribed_RNA"/>
</dbReference>
<dbReference type="EMBL" id="HBUE01217148">
    <property type="protein sequence ID" value="CAG6537595.1"/>
    <property type="molecule type" value="Transcribed_RNA"/>
</dbReference>
<protein>
    <submittedName>
        <fullName evidence="1">(northern house mosquito) hypothetical protein</fullName>
    </submittedName>
</protein>